<dbReference type="OrthoDB" id="9813158at2"/>
<dbReference type="PANTHER" id="PTHR43240:SF7">
    <property type="entry name" value="BLR7284 PROTEIN"/>
    <property type="match status" value="1"/>
</dbReference>
<dbReference type="AlphaFoldDB" id="A0A510X6F3"/>
<gene>
    <name evidence="3" type="ORF">HPA02_12820</name>
</gene>
<dbReference type="GO" id="GO:0005829">
    <property type="term" value="C:cytosol"/>
    <property type="evidence" value="ECO:0007669"/>
    <property type="project" value="TreeGrafter"/>
</dbReference>
<dbReference type="RefSeq" id="WP_146802265.1">
    <property type="nucleotide sequence ID" value="NZ_BJUK01000011.1"/>
</dbReference>
<evidence type="ECO:0000259" key="2">
    <source>
        <dbReference type="Pfam" id="PF03061"/>
    </source>
</evidence>
<protein>
    <recommendedName>
        <fullName evidence="2">Thioesterase domain-containing protein</fullName>
    </recommendedName>
</protein>
<dbReference type="InterPro" id="IPR006683">
    <property type="entry name" value="Thioestr_dom"/>
</dbReference>
<comment type="caution">
    <text evidence="3">The sequence shown here is derived from an EMBL/GenBank/DDBJ whole genome shotgun (WGS) entry which is preliminary data.</text>
</comment>
<dbReference type="NCBIfam" id="TIGR00369">
    <property type="entry name" value="unchar_dom_1"/>
    <property type="match status" value="1"/>
</dbReference>
<dbReference type="SUPFAM" id="SSF54637">
    <property type="entry name" value="Thioesterase/thiol ester dehydrase-isomerase"/>
    <property type="match status" value="1"/>
</dbReference>
<reference evidence="3 4" key="1">
    <citation type="submission" date="2019-07" db="EMBL/GenBank/DDBJ databases">
        <title>Whole genome shotgun sequence of Halomonas pacifica NBRC 102220.</title>
        <authorList>
            <person name="Hosoyama A."/>
            <person name="Uohara A."/>
            <person name="Ohji S."/>
            <person name="Ichikawa N."/>
        </authorList>
    </citation>
    <scope>NUCLEOTIDE SEQUENCE [LARGE SCALE GENOMIC DNA]</scope>
    <source>
        <strain evidence="3 4">NBRC 102220</strain>
    </source>
</reference>
<sequence>MGHAIEERSEAQWRLAMTRFVGAVPHARALGLEVTAVSPRLRMRLPWQADLLGDARRGLVHGGVLTMLLDTLCGSAVLRELPAPEVCPTLDLRVDHFRPGVAGQDLWGEAWVVRLSEAVAFTEGLIWQTPERPLARGIGNFARLGARNTPPGFAEALFADPEPTP</sequence>
<dbReference type="InterPro" id="IPR003736">
    <property type="entry name" value="PAAI_dom"/>
</dbReference>
<name>A0A510X6F3_9GAMM</name>
<organism evidence="3 4">
    <name type="scientific">Bisbaumannia pacifica</name>
    <dbReference type="NCBI Taxonomy" id="77098"/>
    <lineage>
        <taxon>Bacteria</taxon>
        <taxon>Pseudomonadati</taxon>
        <taxon>Pseudomonadota</taxon>
        <taxon>Gammaproteobacteria</taxon>
        <taxon>Oceanospirillales</taxon>
        <taxon>Halomonadaceae</taxon>
        <taxon>Bisbaumannia</taxon>
    </lineage>
</organism>
<keyword evidence="4" id="KW-1185">Reference proteome</keyword>
<evidence type="ECO:0000313" key="3">
    <source>
        <dbReference type="EMBL" id="GEK46999.1"/>
    </source>
</evidence>
<dbReference type="PANTHER" id="PTHR43240">
    <property type="entry name" value="1,4-DIHYDROXY-2-NAPHTHOYL-COA THIOESTERASE 1"/>
    <property type="match status" value="1"/>
</dbReference>
<accession>A0A510X6F3</accession>
<keyword evidence="1" id="KW-0378">Hydrolase</keyword>
<feature type="domain" description="Thioesterase" evidence="2">
    <location>
        <begin position="58"/>
        <end position="132"/>
    </location>
</feature>
<dbReference type="InterPro" id="IPR029069">
    <property type="entry name" value="HotDog_dom_sf"/>
</dbReference>
<evidence type="ECO:0000256" key="1">
    <source>
        <dbReference type="ARBA" id="ARBA00022801"/>
    </source>
</evidence>
<dbReference type="GO" id="GO:0061522">
    <property type="term" value="F:1,4-dihydroxy-2-naphthoyl-CoA thioesterase activity"/>
    <property type="evidence" value="ECO:0007669"/>
    <property type="project" value="TreeGrafter"/>
</dbReference>
<dbReference type="CDD" id="cd03443">
    <property type="entry name" value="PaaI_thioesterase"/>
    <property type="match status" value="1"/>
</dbReference>
<dbReference type="EMBL" id="BJUK01000011">
    <property type="protein sequence ID" value="GEK46999.1"/>
    <property type="molecule type" value="Genomic_DNA"/>
</dbReference>
<dbReference type="Pfam" id="PF03061">
    <property type="entry name" value="4HBT"/>
    <property type="match status" value="1"/>
</dbReference>
<dbReference type="Gene3D" id="3.10.129.10">
    <property type="entry name" value="Hotdog Thioesterase"/>
    <property type="match status" value="1"/>
</dbReference>
<dbReference type="Proteomes" id="UP000321275">
    <property type="component" value="Unassembled WGS sequence"/>
</dbReference>
<proteinExistence type="predicted"/>
<evidence type="ECO:0000313" key="4">
    <source>
        <dbReference type="Proteomes" id="UP000321275"/>
    </source>
</evidence>